<evidence type="ECO:0000313" key="2">
    <source>
        <dbReference type="Proteomes" id="UP000520156"/>
    </source>
</evidence>
<comment type="caution">
    <text evidence="1">The sequence shown here is derived from an EMBL/GenBank/DDBJ whole genome shotgun (WGS) entry which is preliminary data.</text>
</comment>
<name>A0A7X1F970_9SPHN</name>
<proteinExistence type="predicted"/>
<evidence type="ECO:0000313" key="1">
    <source>
        <dbReference type="EMBL" id="MBC2652710.1"/>
    </source>
</evidence>
<organism evidence="1 2">
    <name type="scientific">Novosphingobium aerophilum</name>
    <dbReference type="NCBI Taxonomy" id="2839843"/>
    <lineage>
        <taxon>Bacteria</taxon>
        <taxon>Pseudomonadati</taxon>
        <taxon>Pseudomonadota</taxon>
        <taxon>Alphaproteobacteria</taxon>
        <taxon>Sphingomonadales</taxon>
        <taxon>Sphingomonadaceae</taxon>
        <taxon>Novosphingobium</taxon>
    </lineage>
</organism>
<reference evidence="1 2" key="1">
    <citation type="submission" date="2020-08" db="EMBL/GenBank/DDBJ databases">
        <title>The genome sequence of Novosphingobium flavum 4Y4.</title>
        <authorList>
            <person name="Liu Y."/>
        </authorList>
    </citation>
    <scope>NUCLEOTIDE SEQUENCE [LARGE SCALE GENOMIC DNA]</scope>
    <source>
        <strain evidence="1 2">4Y4</strain>
    </source>
</reference>
<dbReference type="AlphaFoldDB" id="A0A7X1F970"/>
<keyword evidence="2" id="KW-1185">Reference proteome</keyword>
<dbReference type="EMBL" id="JACLAU010000024">
    <property type="protein sequence ID" value="MBC2652710.1"/>
    <property type="molecule type" value="Genomic_DNA"/>
</dbReference>
<gene>
    <name evidence="1" type="ORF">H7F49_13490</name>
</gene>
<dbReference type="Proteomes" id="UP000520156">
    <property type="component" value="Unassembled WGS sequence"/>
</dbReference>
<accession>A0A7X1F970</accession>
<protein>
    <submittedName>
        <fullName evidence="1">Uncharacterized protein</fullName>
    </submittedName>
</protein>
<sequence length="109" mass="11300">MLARTGLDLDRGPAALRDVAWSCAVQHAAAARIIADAVAATDAALPRTDPAYAEGLIRAVYARRSAYLTRLGARLGGPTQALFAGIVARRYPAECAAALALLAARDGEP</sequence>